<sequence>MNREHIVHSDSGLRRYFVNIYQNVAIGLGIMGSVAFFMHSIRFYPSGAGGMLIMFLPFIISMALSFNIRSISVETAQLLYIAYSASLGMSLSFVFAIYTGESVFNAFLSTAVVFGVLSYYARTTNKNLSAMGDVLQMALIGMILVGIVNIFIGSSMMSMLLSFATIIIFSGFIVYDQQQLTNLYFSRIDTETKEKIAIIGSLQLLISFVNIFISLLRLFGERRRD</sequence>
<dbReference type="GO" id="GO:0016020">
    <property type="term" value="C:membrane"/>
    <property type="evidence" value="ECO:0007669"/>
    <property type="project" value="UniProtKB-SubCell"/>
</dbReference>
<dbReference type="RefSeq" id="WP_148971870.1">
    <property type="nucleotide sequence ID" value="NZ_CP043316.1"/>
</dbReference>
<feature type="transmembrane region" description="Helical" evidence="6">
    <location>
        <begin position="104"/>
        <end position="122"/>
    </location>
</feature>
<organism evidence="7 8">
    <name type="scientific">Candidatus Cytomitobacter primus</name>
    <dbReference type="NCBI Taxonomy" id="2066024"/>
    <lineage>
        <taxon>Bacteria</taxon>
        <taxon>Pseudomonadati</taxon>
        <taxon>Pseudomonadota</taxon>
        <taxon>Alphaproteobacteria</taxon>
        <taxon>Holosporales</taxon>
        <taxon>Holosporaceae</taxon>
        <taxon>Candidatus Cytomitobacter</taxon>
    </lineage>
</organism>
<proteinExistence type="inferred from homology"/>
<evidence type="ECO:0000256" key="6">
    <source>
        <dbReference type="RuleBase" id="RU004379"/>
    </source>
</evidence>
<reference evidence="7 8" key="1">
    <citation type="submission" date="2019-08" db="EMBL/GenBank/DDBJ databases">
        <title>Highly reduced genomes of protist endosymbionts show evolutionary convergence.</title>
        <authorList>
            <person name="George E."/>
            <person name="Husnik F."/>
            <person name="Tashyreva D."/>
            <person name="Prokopchuk G."/>
            <person name="Horak A."/>
            <person name="Kwong W.K."/>
            <person name="Lukes J."/>
            <person name="Keeling P.J."/>
        </authorList>
    </citation>
    <scope>NUCLEOTIDE SEQUENCE [LARGE SCALE GENOMIC DNA]</scope>
    <source>
        <strain evidence="7">1604LC</strain>
    </source>
</reference>
<feature type="transmembrane region" description="Helical" evidence="6">
    <location>
        <begin position="134"/>
        <end position="152"/>
    </location>
</feature>
<dbReference type="CDD" id="cd10432">
    <property type="entry name" value="BI-1-like_bacterial"/>
    <property type="match status" value="1"/>
</dbReference>
<evidence type="ECO:0000313" key="8">
    <source>
        <dbReference type="Proteomes" id="UP000325004"/>
    </source>
</evidence>
<keyword evidence="8" id="KW-1185">Reference proteome</keyword>
<evidence type="ECO:0000256" key="3">
    <source>
        <dbReference type="ARBA" id="ARBA00022692"/>
    </source>
</evidence>
<feature type="transmembrane region" description="Helical" evidence="6">
    <location>
        <begin position="20"/>
        <end position="41"/>
    </location>
</feature>
<keyword evidence="5 6" id="KW-0472">Membrane</keyword>
<feature type="transmembrane region" description="Helical" evidence="6">
    <location>
        <begin position="158"/>
        <end position="175"/>
    </location>
</feature>
<evidence type="ECO:0000256" key="1">
    <source>
        <dbReference type="ARBA" id="ARBA00004141"/>
    </source>
</evidence>
<gene>
    <name evidence="7" type="ORF">FZC34_02425</name>
</gene>
<feature type="transmembrane region" description="Helical" evidence="6">
    <location>
        <begin position="78"/>
        <end position="98"/>
    </location>
</feature>
<dbReference type="Proteomes" id="UP000325004">
    <property type="component" value="Chromosome"/>
</dbReference>
<dbReference type="PANTHER" id="PTHR23291">
    <property type="entry name" value="BAX INHIBITOR-RELATED"/>
    <property type="match status" value="1"/>
</dbReference>
<protein>
    <submittedName>
        <fullName evidence="7">Bax inhibitor-1/YccA family protein</fullName>
    </submittedName>
</protein>
<feature type="transmembrane region" description="Helical" evidence="6">
    <location>
        <begin position="47"/>
        <end position="66"/>
    </location>
</feature>
<evidence type="ECO:0000256" key="4">
    <source>
        <dbReference type="ARBA" id="ARBA00022989"/>
    </source>
</evidence>
<dbReference type="KEGG" id="cpri:FZC34_02425"/>
<keyword evidence="3 6" id="KW-0812">Transmembrane</keyword>
<dbReference type="InterPro" id="IPR006214">
    <property type="entry name" value="Bax_inhibitor_1-related"/>
</dbReference>
<dbReference type="Pfam" id="PF01027">
    <property type="entry name" value="Bax1-I"/>
    <property type="match status" value="1"/>
</dbReference>
<evidence type="ECO:0000256" key="5">
    <source>
        <dbReference type="ARBA" id="ARBA00023136"/>
    </source>
</evidence>
<accession>A0A5C0UG24</accession>
<dbReference type="PANTHER" id="PTHR23291:SF50">
    <property type="entry name" value="PROTEIN LIFEGUARD 4"/>
    <property type="match status" value="1"/>
</dbReference>
<comment type="subcellular location">
    <subcellularLocation>
        <location evidence="1">Membrane</location>
        <topology evidence="1">Multi-pass membrane protein</topology>
    </subcellularLocation>
</comment>
<evidence type="ECO:0000313" key="7">
    <source>
        <dbReference type="EMBL" id="QEK38749.1"/>
    </source>
</evidence>
<feature type="transmembrane region" description="Helical" evidence="6">
    <location>
        <begin position="196"/>
        <end position="219"/>
    </location>
</feature>
<comment type="similarity">
    <text evidence="2 6">Belongs to the BI1 family.</text>
</comment>
<keyword evidence="4 6" id="KW-1133">Transmembrane helix</keyword>
<evidence type="ECO:0000256" key="2">
    <source>
        <dbReference type="ARBA" id="ARBA00010350"/>
    </source>
</evidence>
<dbReference type="EMBL" id="CP043316">
    <property type="protein sequence ID" value="QEK38749.1"/>
    <property type="molecule type" value="Genomic_DNA"/>
</dbReference>
<dbReference type="OrthoDB" id="9793828at2"/>
<name>A0A5C0UG24_9PROT</name>
<dbReference type="AlphaFoldDB" id="A0A5C0UG24"/>